<dbReference type="InterPro" id="IPR028417">
    <property type="entry name" value="CAP_CS_C"/>
</dbReference>
<dbReference type="PROSITE" id="PS51329">
    <property type="entry name" value="C_CAP_COFACTOR_C"/>
    <property type="match status" value="1"/>
</dbReference>
<dbReference type="GO" id="GO:0003779">
    <property type="term" value="F:actin binding"/>
    <property type="evidence" value="ECO:0007669"/>
    <property type="project" value="InterPro"/>
</dbReference>
<feature type="domain" description="C-CAP/cofactor C-like" evidence="7">
    <location>
        <begin position="368"/>
        <end position="502"/>
    </location>
</feature>
<gene>
    <name evidence="8" type="ORF">L9F63_011532</name>
</gene>
<evidence type="ECO:0000256" key="1">
    <source>
        <dbReference type="ARBA" id="ARBA00004202"/>
    </source>
</evidence>
<dbReference type="Gene3D" id="1.25.40.330">
    <property type="entry name" value="Adenylate cyclase-associated CAP, N-terminal domain"/>
    <property type="match status" value="1"/>
</dbReference>
<dbReference type="Pfam" id="PF08603">
    <property type="entry name" value="CAP_C"/>
    <property type="match status" value="1"/>
</dbReference>
<accession>A0AAD8EPG7</accession>
<feature type="non-terminal residue" evidence="8">
    <location>
        <position position="1"/>
    </location>
</feature>
<reference evidence="8" key="1">
    <citation type="journal article" date="2023" name="IScience">
        <title>Live-bearing cockroach genome reveals convergent evolutionary mechanisms linked to viviparity in insects and beyond.</title>
        <authorList>
            <person name="Fouks B."/>
            <person name="Harrison M.C."/>
            <person name="Mikhailova A.A."/>
            <person name="Marchal E."/>
            <person name="English S."/>
            <person name="Carruthers M."/>
            <person name="Jennings E.C."/>
            <person name="Chiamaka E.L."/>
            <person name="Frigard R.A."/>
            <person name="Pippel M."/>
            <person name="Attardo G.M."/>
            <person name="Benoit J.B."/>
            <person name="Bornberg-Bauer E."/>
            <person name="Tobe S.S."/>
        </authorList>
    </citation>
    <scope>NUCLEOTIDE SEQUENCE</scope>
    <source>
        <strain evidence="8">Stay&amp;Tobe</strain>
    </source>
</reference>
<dbReference type="InterPro" id="IPR017901">
    <property type="entry name" value="C-CAP_CF_C-like"/>
</dbReference>
<evidence type="ECO:0000259" key="7">
    <source>
        <dbReference type="PROSITE" id="PS51329"/>
    </source>
</evidence>
<dbReference type="InterPro" id="IPR003124">
    <property type="entry name" value="WH2_dom"/>
</dbReference>
<dbReference type="InterPro" id="IPR036223">
    <property type="entry name" value="CAP_C_sf"/>
</dbReference>
<dbReference type="SUPFAM" id="SSF69340">
    <property type="entry name" value="C-terminal domain of adenylylcyclase associated protein"/>
    <property type="match status" value="1"/>
</dbReference>
<dbReference type="Gene3D" id="2.160.20.70">
    <property type="match status" value="1"/>
</dbReference>
<dbReference type="EMBL" id="JASPKZ010001596">
    <property type="protein sequence ID" value="KAJ9597626.1"/>
    <property type="molecule type" value="Genomic_DNA"/>
</dbReference>
<organism evidence="8 9">
    <name type="scientific">Diploptera punctata</name>
    <name type="common">Pacific beetle cockroach</name>
    <dbReference type="NCBI Taxonomy" id="6984"/>
    <lineage>
        <taxon>Eukaryota</taxon>
        <taxon>Metazoa</taxon>
        <taxon>Ecdysozoa</taxon>
        <taxon>Arthropoda</taxon>
        <taxon>Hexapoda</taxon>
        <taxon>Insecta</taxon>
        <taxon>Pterygota</taxon>
        <taxon>Neoptera</taxon>
        <taxon>Polyneoptera</taxon>
        <taxon>Dictyoptera</taxon>
        <taxon>Blattodea</taxon>
        <taxon>Blaberoidea</taxon>
        <taxon>Blaberidae</taxon>
        <taxon>Diplopterinae</taxon>
        <taxon>Diploptera</taxon>
    </lineage>
</organism>
<evidence type="ECO:0000313" key="9">
    <source>
        <dbReference type="Proteomes" id="UP001233999"/>
    </source>
</evidence>
<keyword evidence="4" id="KW-0472">Membrane</keyword>
<dbReference type="InterPro" id="IPR053950">
    <property type="entry name" value="CAP_N"/>
</dbReference>
<dbReference type="InterPro" id="IPR036222">
    <property type="entry name" value="CAP_N_sf"/>
</dbReference>
<sequence length="531" mass="58050">VAREANDIKIPNIDDTSLFMNDILSRLAPSILLFSLLVRFLSQKADALEINLENLLNRLERVTTRLEQTVGIATETGVLNQQVAEEPPIKLQPPPPPSLPPEQQGKMSITAFNAILQGPLAQFLQLSAKIGGDVATHSKLVEKAAQAQFLATAAQSKAPTSQSDTINLLQPTSAQIVAIQEFREKNRGSQHFNHLSAVSESIAALGWVTISPAPAPYVKEMNDAGQFYTNRVLKDWKEKDKTHVDWVKSWVQTLTELQQFVKQHHTTGLVWSGQATAAPVPPPPGLPPPPPLLPVGDIAPNIDASMDRSALFAEINKGEGITSTLKRVTPDMQTHKNTALRSGPAPFKAPVVTNTHKAVSAPKPVDKPPQMYKEGKKWIVEHHQGNHSLVIDNVEMNNVVYMFNCRDSTLTVKGKLNSIFLDSCRKSSVVFDNLVSSVEFVNCQSVQMQVLGKVPTISIDKTDGCQMYLSSESLDVEIVSSKSSEMNVLVPKANGDYTEFPIPEQFKTTVSPSGLATVAVESKGWLVPNQE</sequence>
<keyword evidence="3" id="KW-1003">Cell membrane</keyword>
<dbReference type="InterPro" id="IPR013912">
    <property type="entry name" value="Adenylate_cyclase-assoc_CAP_C"/>
</dbReference>
<evidence type="ECO:0000259" key="6">
    <source>
        <dbReference type="PROSITE" id="PS51082"/>
    </source>
</evidence>
<dbReference type="GO" id="GO:0007015">
    <property type="term" value="P:actin filament organization"/>
    <property type="evidence" value="ECO:0007669"/>
    <property type="project" value="TreeGrafter"/>
</dbReference>
<dbReference type="InterPro" id="IPR018106">
    <property type="entry name" value="CAP_CS_N"/>
</dbReference>
<keyword evidence="5" id="KW-0175">Coiled coil</keyword>
<comment type="subcellular location">
    <subcellularLocation>
        <location evidence="1">Cell membrane</location>
        <topology evidence="1">Peripheral membrane protein</topology>
    </subcellularLocation>
</comment>
<dbReference type="GO" id="GO:0005737">
    <property type="term" value="C:cytoplasm"/>
    <property type="evidence" value="ECO:0007669"/>
    <property type="project" value="TreeGrafter"/>
</dbReference>
<evidence type="ECO:0000256" key="3">
    <source>
        <dbReference type="ARBA" id="ARBA00022475"/>
    </source>
</evidence>
<dbReference type="Proteomes" id="UP001233999">
    <property type="component" value="Unassembled WGS sequence"/>
</dbReference>
<dbReference type="FunFam" id="2.160.20.70:FF:000001">
    <property type="entry name" value="Adenylyl cyclase-associated protein"/>
    <property type="match status" value="1"/>
</dbReference>
<evidence type="ECO:0000256" key="5">
    <source>
        <dbReference type="SAM" id="Coils"/>
    </source>
</evidence>
<dbReference type="GO" id="GO:0005886">
    <property type="term" value="C:plasma membrane"/>
    <property type="evidence" value="ECO:0007669"/>
    <property type="project" value="UniProtKB-SubCell"/>
</dbReference>
<feature type="domain" description="WH2" evidence="6">
    <location>
        <begin position="307"/>
        <end position="328"/>
    </location>
</feature>
<protein>
    <recommendedName>
        <fullName evidence="10">Adenylyl cyclase-associated protein</fullName>
    </recommendedName>
</protein>
<dbReference type="FunFam" id="1.25.40.330:FF:000001">
    <property type="entry name" value="Adenylyl cyclase-associated protein"/>
    <property type="match status" value="1"/>
</dbReference>
<feature type="coiled-coil region" evidence="5">
    <location>
        <begin position="38"/>
        <end position="69"/>
    </location>
</feature>
<name>A0AAD8EPG7_DIPPU</name>
<dbReference type="GO" id="GO:0000902">
    <property type="term" value="P:cell morphogenesis"/>
    <property type="evidence" value="ECO:0007669"/>
    <property type="project" value="TreeGrafter"/>
</dbReference>
<reference evidence="8" key="2">
    <citation type="submission" date="2023-05" db="EMBL/GenBank/DDBJ databases">
        <authorList>
            <person name="Fouks B."/>
        </authorList>
    </citation>
    <scope>NUCLEOTIDE SEQUENCE</scope>
    <source>
        <strain evidence="8">Stay&amp;Tobe</strain>
        <tissue evidence="8">Testes</tissue>
    </source>
</reference>
<dbReference type="SMART" id="SM00673">
    <property type="entry name" value="CARP"/>
    <property type="match status" value="2"/>
</dbReference>
<dbReference type="GO" id="GO:0008179">
    <property type="term" value="F:adenylate cyclase binding"/>
    <property type="evidence" value="ECO:0007669"/>
    <property type="project" value="TreeGrafter"/>
</dbReference>
<dbReference type="PROSITE" id="PS51082">
    <property type="entry name" value="WH2"/>
    <property type="match status" value="1"/>
</dbReference>
<evidence type="ECO:0000313" key="8">
    <source>
        <dbReference type="EMBL" id="KAJ9597626.1"/>
    </source>
</evidence>
<dbReference type="PANTHER" id="PTHR10652:SF0">
    <property type="entry name" value="ADENYLYL CYCLASE-ASSOCIATED PROTEIN"/>
    <property type="match status" value="1"/>
</dbReference>
<dbReference type="PROSITE" id="PS01088">
    <property type="entry name" value="CAP_1"/>
    <property type="match status" value="1"/>
</dbReference>
<dbReference type="InterPro" id="IPR016098">
    <property type="entry name" value="CAP/MinC_C"/>
</dbReference>
<comment type="similarity">
    <text evidence="2">Belongs to the CAP family.</text>
</comment>
<dbReference type="InterPro" id="IPR006599">
    <property type="entry name" value="CARP_motif"/>
</dbReference>
<dbReference type="GO" id="GO:0019933">
    <property type="term" value="P:cAMP-mediated signaling"/>
    <property type="evidence" value="ECO:0007669"/>
    <property type="project" value="TreeGrafter"/>
</dbReference>
<dbReference type="PANTHER" id="PTHR10652">
    <property type="entry name" value="ADENYLYL CYCLASE-ASSOCIATED PROTEIN"/>
    <property type="match status" value="1"/>
</dbReference>
<evidence type="ECO:0000256" key="4">
    <source>
        <dbReference type="ARBA" id="ARBA00023136"/>
    </source>
</evidence>
<feature type="non-terminal residue" evidence="8">
    <location>
        <position position="531"/>
    </location>
</feature>
<dbReference type="PROSITE" id="PS01089">
    <property type="entry name" value="CAP_2"/>
    <property type="match status" value="1"/>
</dbReference>
<dbReference type="Pfam" id="PF21938">
    <property type="entry name" value="CAP_N"/>
    <property type="match status" value="1"/>
</dbReference>
<evidence type="ECO:0000256" key="2">
    <source>
        <dbReference type="ARBA" id="ARBA00007659"/>
    </source>
</evidence>
<comment type="caution">
    <text evidence="8">The sequence shown here is derived from an EMBL/GenBank/DDBJ whole genome shotgun (WGS) entry which is preliminary data.</text>
</comment>
<keyword evidence="9" id="KW-1185">Reference proteome</keyword>
<evidence type="ECO:0008006" key="10">
    <source>
        <dbReference type="Google" id="ProtNLM"/>
    </source>
</evidence>
<dbReference type="SUPFAM" id="SSF101278">
    <property type="entry name" value="N-terminal domain of adenylylcyclase associated protein, CAP"/>
    <property type="match status" value="1"/>
</dbReference>
<dbReference type="AlphaFoldDB" id="A0AAD8EPG7"/>
<dbReference type="InterPro" id="IPR001837">
    <property type="entry name" value="Adenylate_cyclase-assoc_CAP"/>
</dbReference>
<proteinExistence type="inferred from homology"/>